<accession>A0A914D5V1</accession>
<dbReference type="AlphaFoldDB" id="A0A914D5V1"/>
<dbReference type="Pfam" id="PF04500">
    <property type="entry name" value="FLYWCH"/>
    <property type="match status" value="1"/>
</dbReference>
<feature type="domain" description="FLYWCH-type" evidence="4">
    <location>
        <begin position="5"/>
        <end position="66"/>
    </location>
</feature>
<dbReference type="Proteomes" id="UP000887540">
    <property type="component" value="Unplaced"/>
</dbReference>
<evidence type="ECO:0000256" key="1">
    <source>
        <dbReference type="ARBA" id="ARBA00022723"/>
    </source>
</evidence>
<dbReference type="WBParaSite" id="ACRNAN_scaffold19010.g22488.t1">
    <property type="protein sequence ID" value="ACRNAN_scaffold19010.g22488.t1"/>
    <property type="gene ID" value="ACRNAN_scaffold19010.g22488"/>
</dbReference>
<keyword evidence="1" id="KW-0479">Metal-binding</keyword>
<sequence>MIRKLKTSKKEDFLAYEGYFYYRNRPDSVDPAYWRYKFYKRKPNPCLGKVHEFLNGNIVVICEHNHPKDNTATEAIRIKNVLKENSTIVYRFLHELLKEQELTEKIIADLDAGEKRYETPITILRKRQLKNMVSEYEQYGSIEYLAAISANFRF</sequence>
<keyword evidence="2" id="KW-0863">Zinc-finger</keyword>
<evidence type="ECO:0000256" key="3">
    <source>
        <dbReference type="ARBA" id="ARBA00022833"/>
    </source>
</evidence>
<protein>
    <submittedName>
        <fullName evidence="6">FLYWCH-type domain-containing protein</fullName>
    </submittedName>
</protein>
<organism evidence="5 6">
    <name type="scientific">Acrobeloides nanus</name>
    <dbReference type="NCBI Taxonomy" id="290746"/>
    <lineage>
        <taxon>Eukaryota</taxon>
        <taxon>Metazoa</taxon>
        <taxon>Ecdysozoa</taxon>
        <taxon>Nematoda</taxon>
        <taxon>Chromadorea</taxon>
        <taxon>Rhabditida</taxon>
        <taxon>Tylenchina</taxon>
        <taxon>Cephalobomorpha</taxon>
        <taxon>Cephaloboidea</taxon>
        <taxon>Cephalobidae</taxon>
        <taxon>Acrobeloides</taxon>
    </lineage>
</organism>
<evidence type="ECO:0000256" key="2">
    <source>
        <dbReference type="ARBA" id="ARBA00022771"/>
    </source>
</evidence>
<proteinExistence type="predicted"/>
<name>A0A914D5V1_9BILA</name>
<keyword evidence="3" id="KW-0862">Zinc</keyword>
<evidence type="ECO:0000313" key="5">
    <source>
        <dbReference type="Proteomes" id="UP000887540"/>
    </source>
</evidence>
<dbReference type="GO" id="GO:0008270">
    <property type="term" value="F:zinc ion binding"/>
    <property type="evidence" value="ECO:0007669"/>
    <property type="project" value="UniProtKB-KW"/>
</dbReference>
<keyword evidence="5" id="KW-1185">Reference proteome</keyword>
<dbReference type="InterPro" id="IPR007588">
    <property type="entry name" value="Znf_FLYWCH"/>
</dbReference>
<evidence type="ECO:0000259" key="4">
    <source>
        <dbReference type="Pfam" id="PF04500"/>
    </source>
</evidence>
<dbReference type="Gene3D" id="2.20.25.240">
    <property type="match status" value="1"/>
</dbReference>
<evidence type="ECO:0000313" key="6">
    <source>
        <dbReference type="WBParaSite" id="ACRNAN_scaffold19010.g22488.t1"/>
    </source>
</evidence>
<reference evidence="6" key="1">
    <citation type="submission" date="2022-11" db="UniProtKB">
        <authorList>
            <consortium name="WormBaseParasite"/>
        </authorList>
    </citation>
    <scope>IDENTIFICATION</scope>
</reference>